<dbReference type="GO" id="GO:0032259">
    <property type="term" value="P:methylation"/>
    <property type="evidence" value="ECO:0007669"/>
    <property type="project" value="InterPro"/>
</dbReference>
<dbReference type="Pfam" id="PF01728">
    <property type="entry name" value="FtsJ"/>
    <property type="match status" value="1"/>
</dbReference>
<evidence type="ECO:0000313" key="2">
    <source>
        <dbReference type="EMBL" id="KAJ5340146.1"/>
    </source>
</evidence>
<evidence type="ECO:0000259" key="1">
    <source>
        <dbReference type="Pfam" id="PF01728"/>
    </source>
</evidence>
<feature type="domain" description="Ribosomal RNA methyltransferase FtsJ" evidence="1">
    <location>
        <begin position="116"/>
        <end position="274"/>
    </location>
</feature>
<dbReference type="InterPro" id="IPR029063">
    <property type="entry name" value="SAM-dependent_MTases_sf"/>
</dbReference>
<evidence type="ECO:0000313" key="3">
    <source>
        <dbReference type="Proteomes" id="UP001148299"/>
    </source>
</evidence>
<dbReference type="AlphaFoldDB" id="A0A9W9UIU1"/>
<protein>
    <recommendedName>
        <fullName evidence="1">Ribosomal RNA methyltransferase FtsJ domain-containing protein</fullName>
    </recommendedName>
</protein>
<dbReference type="InterPro" id="IPR002877">
    <property type="entry name" value="RNA_MeTrfase_FtsJ_dom"/>
</dbReference>
<gene>
    <name evidence="2" type="ORF">N7541_009270</name>
</gene>
<name>A0A9W9UIU1_PENBR</name>
<proteinExistence type="predicted"/>
<sequence length="351" mass="40159">MYTRDTTKADAGVLTSPEDHFKSPQFVMGHGDLRDESNRGYASQFIVPYLLKNSSDFRGWQNPQEDKYFRVQRREADECDERTAIFFYKLMMKIAEELHQSTTALTIQQACPYPINILDMCMAPGGFLKTSLNKNPGSRAHAFSLPITYITLLATDMGVEQIPQGHSDAKNFLPRQFESNQLFELAICDGQVLRKHERAAYREVREARRLTVTQLSLGLQFLRPGGTMILLLHKLEAWDTVTLVYTFSQFSSVQLSKPKSGHAKRSSFYMVATGIQSQSDKALRAINRWKRIWRVATFGSDDEYREELRKEDLQVETVIEQFGQELVALGNEIWKVQANALKKAPFIKSIV</sequence>
<dbReference type="Gene3D" id="3.40.50.150">
    <property type="entry name" value="Vaccinia Virus protein VP39"/>
    <property type="match status" value="1"/>
</dbReference>
<reference evidence="2" key="2">
    <citation type="journal article" date="2023" name="IMA Fungus">
        <title>Comparative genomic study of the Penicillium genus elucidates a diverse pangenome and 15 lateral gene transfer events.</title>
        <authorList>
            <person name="Petersen C."/>
            <person name="Sorensen T."/>
            <person name="Nielsen M.R."/>
            <person name="Sondergaard T.E."/>
            <person name="Sorensen J.L."/>
            <person name="Fitzpatrick D.A."/>
            <person name="Frisvad J.C."/>
            <person name="Nielsen K.L."/>
        </authorList>
    </citation>
    <scope>NUCLEOTIDE SEQUENCE</scope>
    <source>
        <strain evidence="2">IBT 35675</strain>
    </source>
</reference>
<dbReference type="GO" id="GO:0008168">
    <property type="term" value="F:methyltransferase activity"/>
    <property type="evidence" value="ECO:0007669"/>
    <property type="project" value="InterPro"/>
</dbReference>
<keyword evidence="3" id="KW-1185">Reference proteome</keyword>
<dbReference type="Proteomes" id="UP001148299">
    <property type="component" value="Unassembled WGS sequence"/>
</dbReference>
<accession>A0A9W9UIU1</accession>
<comment type="caution">
    <text evidence="2">The sequence shown here is derived from an EMBL/GenBank/DDBJ whole genome shotgun (WGS) entry which is preliminary data.</text>
</comment>
<reference evidence="2" key="1">
    <citation type="submission" date="2022-12" db="EMBL/GenBank/DDBJ databases">
        <authorList>
            <person name="Petersen C."/>
        </authorList>
    </citation>
    <scope>NUCLEOTIDE SEQUENCE</scope>
    <source>
        <strain evidence="2">IBT 35675</strain>
    </source>
</reference>
<organism evidence="2 3">
    <name type="scientific">Penicillium brevicompactum</name>
    <dbReference type="NCBI Taxonomy" id="5074"/>
    <lineage>
        <taxon>Eukaryota</taxon>
        <taxon>Fungi</taxon>
        <taxon>Dikarya</taxon>
        <taxon>Ascomycota</taxon>
        <taxon>Pezizomycotina</taxon>
        <taxon>Eurotiomycetes</taxon>
        <taxon>Eurotiomycetidae</taxon>
        <taxon>Eurotiales</taxon>
        <taxon>Aspergillaceae</taxon>
        <taxon>Penicillium</taxon>
    </lineage>
</organism>
<dbReference type="SUPFAM" id="SSF53335">
    <property type="entry name" value="S-adenosyl-L-methionine-dependent methyltransferases"/>
    <property type="match status" value="1"/>
</dbReference>
<dbReference type="EMBL" id="JAPZBR010000008">
    <property type="protein sequence ID" value="KAJ5340146.1"/>
    <property type="molecule type" value="Genomic_DNA"/>
</dbReference>